<protein>
    <submittedName>
        <fullName evidence="6">Nucleolar protein 13</fullName>
    </submittedName>
</protein>
<dbReference type="InterPro" id="IPR000504">
    <property type="entry name" value="RRM_dom"/>
</dbReference>
<evidence type="ECO:0000256" key="3">
    <source>
        <dbReference type="PROSITE-ProRule" id="PRU00176"/>
    </source>
</evidence>
<dbReference type="PANTHER" id="PTHR23236">
    <property type="entry name" value="EUKARYOTIC TRANSLATION INITIATION FACTOR 4B/4H"/>
    <property type="match status" value="1"/>
</dbReference>
<comment type="caution">
    <text evidence="6">The sequence shown here is derived from an EMBL/GenBank/DDBJ whole genome shotgun (WGS) entry which is preliminary data.</text>
</comment>
<dbReference type="AlphaFoldDB" id="A0A1R1PUT4"/>
<evidence type="ECO:0000256" key="2">
    <source>
        <dbReference type="ARBA" id="ARBA00022884"/>
    </source>
</evidence>
<dbReference type="SMART" id="SM00360">
    <property type="entry name" value="RRM"/>
    <property type="match status" value="2"/>
</dbReference>
<feature type="compositionally biased region" description="Basic and acidic residues" evidence="4">
    <location>
        <begin position="8"/>
        <end position="20"/>
    </location>
</feature>
<feature type="compositionally biased region" description="Basic and acidic residues" evidence="4">
    <location>
        <begin position="79"/>
        <end position="94"/>
    </location>
</feature>
<evidence type="ECO:0000256" key="4">
    <source>
        <dbReference type="SAM" id="MobiDB-lite"/>
    </source>
</evidence>
<keyword evidence="2 3" id="KW-0694">RNA-binding</keyword>
<reference evidence="7" key="1">
    <citation type="submission" date="2017-01" db="EMBL/GenBank/DDBJ databases">
        <authorList>
            <person name="Wang Y."/>
            <person name="White M."/>
            <person name="Kvist S."/>
            <person name="Moncalvo J.-M."/>
        </authorList>
    </citation>
    <scope>NUCLEOTIDE SEQUENCE [LARGE SCALE GENOMIC DNA]</scope>
    <source>
        <strain evidence="7">COL-18-3</strain>
    </source>
</reference>
<proteinExistence type="predicted"/>
<feature type="compositionally biased region" description="Basic and acidic residues" evidence="4">
    <location>
        <begin position="192"/>
        <end position="203"/>
    </location>
</feature>
<feature type="compositionally biased region" description="Acidic residues" evidence="4">
    <location>
        <begin position="140"/>
        <end position="149"/>
    </location>
</feature>
<dbReference type="PANTHER" id="PTHR23236:SF119">
    <property type="entry name" value="NUCLEAR RNA-BINDING PROTEIN SART-3"/>
    <property type="match status" value="1"/>
</dbReference>
<dbReference type="Proteomes" id="UP000188320">
    <property type="component" value="Unassembled WGS sequence"/>
</dbReference>
<gene>
    <name evidence="6" type="ORF">AX774_g1728</name>
</gene>
<keyword evidence="7" id="KW-1185">Reference proteome</keyword>
<organism evidence="6 7">
    <name type="scientific">Zancudomyces culisetae</name>
    <name type="common">Gut fungus</name>
    <name type="synonym">Smittium culisetae</name>
    <dbReference type="NCBI Taxonomy" id="1213189"/>
    <lineage>
        <taxon>Eukaryota</taxon>
        <taxon>Fungi</taxon>
        <taxon>Fungi incertae sedis</taxon>
        <taxon>Zoopagomycota</taxon>
        <taxon>Kickxellomycotina</taxon>
        <taxon>Harpellomycetes</taxon>
        <taxon>Harpellales</taxon>
        <taxon>Legeriomycetaceae</taxon>
        <taxon>Zancudomyces</taxon>
    </lineage>
</organism>
<dbReference type="GO" id="GO:0003723">
    <property type="term" value="F:RNA binding"/>
    <property type="evidence" value="ECO:0007669"/>
    <property type="project" value="UniProtKB-UniRule"/>
</dbReference>
<dbReference type="PROSITE" id="PS50102">
    <property type="entry name" value="RRM"/>
    <property type="match status" value="2"/>
</dbReference>
<sequence>MGKSQKASKKEQTEKAKVKVSEAAAPEVVNTEASPAPVEKTEAAQDSKKDKKDKRKEKKEKKQKAKKVEAEQDTAMEVDSVKVEEQTGSVEKDSTTSASEPEVAEVSSADASDSKKDKKKKDKKKKEKKNKDTDSKKADEEEEKAEDETKESSIEATEDKKNEDEAESAQKVSRKRESPEDNEKTNKKQKSDKKNDKRADSIYKSEKQPGIWIGNLSYNTTQEDVIEFFTSNGIENPTRVSLPKQNNNYNNNTSNLIRGFGYVDFETVEVAEKAVALSECEILGRKILIKLNTDYGRKTPANDYNNRNNFNGGNRNNSYGNDNNRADRPPSFSIVVKNLSFSTTKQSLEKLAGKYGDVKNVSIPTFRDNPTKPRGFCYFDYNDKESATSAFNSLNDSVFDGRKLRVEYSRNFPSE</sequence>
<dbReference type="InterPro" id="IPR035979">
    <property type="entry name" value="RBD_domain_sf"/>
</dbReference>
<feature type="region of interest" description="Disordered" evidence="4">
    <location>
        <begin position="1"/>
        <end position="203"/>
    </location>
</feature>
<dbReference type="InterPro" id="IPR012677">
    <property type="entry name" value="Nucleotide-bd_a/b_plait_sf"/>
</dbReference>
<feature type="region of interest" description="Disordered" evidence="4">
    <location>
        <begin position="298"/>
        <end position="327"/>
    </location>
</feature>
<dbReference type="EMBL" id="LSSK01000157">
    <property type="protein sequence ID" value="OMH84738.1"/>
    <property type="molecule type" value="Genomic_DNA"/>
</dbReference>
<feature type="compositionally biased region" description="Low complexity" evidence="4">
    <location>
        <begin position="302"/>
        <end position="323"/>
    </location>
</feature>
<evidence type="ECO:0000313" key="6">
    <source>
        <dbReference type="EMBL" id="OMH84738.1"/>
    </source>
</evidence>
<keyword evidence="1" id="KW-0677">Repeat</keyword>
<feature type="domain" description="RRM" evidence="5">
    <location>
        <begin position="332"/>
        <end position="411"/>
    </location>
</feature>
<feature type="compositionally biased region" description="Basic and acidic residues" evidence="4">
    <location>
        <begin position="129"/>
        <end position="139"/>
    </location>
</feature>
<dbReference type="Pfam" id="PF00076">
    <property type="entry name" value="RRM_1"/>
    <property type="match status" value="2"/>
</dbReference>
<dbReference type="CDD" id="cd00590">
    <property type="entry name" value="RRM_SF"/>
    <property type="match status" value="1"/>
</dbReference>
<accession>A0A1R1PUT4</accession>
<feature type="compositionally biased region" description="Basic and acidic residues" evidence="4">
    <location>
        <begin position="150"/>
        <end position="163"/>
    </location>
</feature>
<feature type="compositionally biased region" description="Basic residues" evidence="4">
    <location>
        <begin position="51"/>
        <end position="65"/>
    </location>
</feature>
<feature type="compositionally biased region" description="Basic and acidic residues" evidence="4">
    <location>
        <begin position="39"/>
        <end position="50"/>
    </location>
</feature>
<feature type="compositionally biased region" description="Basic and acidic residues" evidence="4">
    <location>
        <begin position="175"/>
        <end position="186"/>
    </location>
</feature>
<evidence type="ECO:0000256" key="1">
    <source>
        <dbReference type="ARBA" id="ARBA00022737"/>
    </source>
</evidence>
<name>A0A1R1PUT4_ZANCU</name>
<dbReference type="SUPFAM" id="SSF54928">
    <property type="entry name" value="RNA-binding domain, RBD"/>
    <property type="match status" value="1"/>
</dbReference>
<feature type="domain" description="RRM" evidence="5">
    <location>
        <begin position="209"/>
        <end position="294"/>
    </location>
</feature>
<evidence type="ECO:0000259" key="5">
    <source>
        <dbReference type="PROSITE" id="PS50102"/>
    </source>
</evidence>
<evidence type="ECO:0000313" key="7">
    <source>
        <dbReference type="Proteomes" id="UP000188320"/>
    </source>
</evidence>
<feature type="compositionally biased region" description="Basic residues" evidence="4">
    <location>
        <begin position="117"/>
        <end position="128"/>
    </location>
</feature>
<dbReference type="Gene3D" id="3.30.70.330">
    <property type="match status" value="2"/>
</dbReference>
<dbReference type="OrthoDB" id="439808at2759"/>